<dbReference type="Proteomes" id="UP001212841">
    <property type="component" value="Unassembled WGS sequence"/>
</dbReference>
<feature type="region of interest" description="Disordered" evidence="3">
    <location>
        <begin position="674"/>
        <end position="695"/>
    </location>
</feature>
<evidence type="ECO:0000313" key="6">
    <source>
        <dbReference type="Proteomes" id="UP001212841"/>
    </source>
</evidence>
<feature type="compositionally biased region" description="Low complexity" evidence="3">
    <location>
        <begin position="217"/>
        <end position="234"/>
    </location>
</feature>
<feature type="compositionally biased region" description="Polar residues" evidence="3">
    <location>
        <begin position="711"/>
        <end position="735"/>
    </location>
</feature>
<feature type="compositionally biased region" description="Low complexity" evidence="3">
    <location>
        <begin position="2013"/>
        <end position="2022"/>
    </location>
</feature>
<feature type="compositionally biased region" description="Polar residues" evidence="3">
    <location>
        <begin position="528"/>
        <end position="541"/>
    </location>
</feature>
<dbReference type="EMBL" id="JADGJD010000081">
    <property type="protein sequence ID" value="KAJ3055389.1"/>
    <property type="molecule type" value="Genomic_DNA"/>
</dbReference>
<accession>A0AAD5SK74</accession>
<organism evidence="5 6">
    <name type="scientific">Rhizophlyctis rosea</name>
    <dbReference type="NCBI Taxonomy" id="64517"/>
    <lineage>
        <taxon>Eukaryota</taxon>
        <taxon>Fungi</taxon>
        <taxon>Fungi incertae sedis</taxon>
        <taxon>Chytridiomycota</taxon>
        <taxon>Chytridiomycota incertae sedis</taxon>
        <taxon>Chytridiomycetes</taxon>
        <taxon>Rhizophlyctidales</taxon>
        <taxon>Rhizophlyctidaceae</taxon>
        <taxon>Rhizophlyctis</taxon>
    </lineage>
</organism>
<dbReference type="Pfam" id="PF14604">
    <property type="entry name" value="SH3_9"/>
    <property type="match status" value="1"/>
</dbReference>
<gene>
    <name evidence="5" type="ORF">HK097_010665</name>
</gene>
<feature type="compositionally biased region" description="Polar residues" evidence="3">
    <location>
        <begin position="507"/>
        <end position="518"/>
    </location>
</feature>
<feature type="compositionally biased region" description="Basic and acidic residues" evidence="3">
    <location>
        <begin position="591"/>
        <end position="602"/>
    </location>
</feature>
<feature type="compositionally biased region" description="Polar residues" evidence="3">
    <location>
        <begin position="1821"/>
        <end position="1833"/>
    </location>
</feature>
<dbReference type="SMART" id="SM00326">
    <property type="entry name" value="SH3"/>
    <property type="match status" value="1"/>
</dbReference>
<feature type="domain" description="SH3" evidence="4">
    <location>
        <begin position="1903"/>
        <end position="1965"/>
    </location>
</feature>
<reference evidence="5" key="1">
    <citation type="submission" date="2020-05" db="EMBL/GenBank/DDBJ databases">
        <title>Phylogenomic resolution of chytrid fungi.</title>
        <authorList>
            <person name="Stajich J.E."/>
            <person name="Amses K."/>
            <person name="Simmons R."/>
            <person name="Seto K."/>
            <person name="Myers J."/>
            <person name="Bonds A."/>
            <person name="Quandt C.A."/>
            <person name="Barry K."/>
            <person name="Liu P."/>
            <person name="Grigoriev I."/>
            <person name="Longcore J.E."/>
            <person name="James T.Y."/>
        </authorList>
    </citation>
    <scope>NUCLEOTIDE SEQUENCE</scope>
    <source>
        <strain evidence="5">JEL0318</strain>
    </source>
</reference>
<feature type="region of interest" description="Disordered" evidence="3">
    <location>
        <begin position="1811"/>
        <end position="1836"/>
    </location>
</feature>
<feature type="region of interest" description="Disordered" evidence="3">
    <location>
        <begin position="1988"/>
        <end position="2084"/>
    </location>
</feature>
<feature type="compositionally biased region" description="Polar residues" evidence="3">
    <location>
        <begin position="682"/>
        <end position="692"/>
    </location>
</feature>
<keyword evidence="1 2" id="KW-0728">SH3 domain</keyword>
<feature type="compositionally biased region" description="Low complexity" evidence="3">
    <location>
        <begin position="488"/>
        <end position="506"/>
    </location>
</feature>
<proteinExistence type="predicted"/>
<sequence>MVATPTGGEIVGGYGRHGAPAGADVEAGAAPAAAAAAGGAAAAGAKPAYGAKLGNYAPAGAAAAPVPVAGGYDTARELPVGGPAGTAASAAPVNGTSGKLVAPAVGAVPAGSYDVPTTSTAAVGAPTTSAAAPVVDAPGLGDIHKFDTLPHTRTAAELGGGPSAGDVATGLAAGAAAGAVVAGVANRKKDQEVAPAQPATETSAVGGPAPISTGYGDAPAAPTTTTSDIAPAPIDNNYDAAPVIAPIPVSSAAETSAPVTQQNAPAPTTSGYDVASAVTGVPADTGAAPVAAPIPSSTDYSSSPTANAAPVPAATYEQSETSIAPGGPTSTTYAPDLPAGADGVDQPTRELPAGGALLEQPEVPKSSDVPVGAIPAGVGAGALAGAALANRKDDRREEETSAVTAPGGPVSQTDVTDGAPYTDHHEPAVVPVPVGSRADYEPEDVDGTETDYVPAPILASTGEEPRDHSDSPIVGGPVPLSSDDSRGPASNVSAPVAPVPLPVESSEITGSHNDTNTPIVGGPVPLESGTSSDNGEGSTPEQPAKEAPAVPVGGYDTKLEGPIDDSDNDHSKTILGAGATGIVAGLLGKKVLDKKDDEEKAPKPLSRTEAVRKSEDSVAPRDSGFHPSQEDIAAGAVLIPGLGFVTYEQWLKHHNKSASPETRQEFEKQIRPLSGGEFGLPQRSTSSTTSYITEAPNDTVVPPEIQRSETEISNGPDTNTLATGNTIVNNGSTSDVPAGPLLDVPDVDAHLADSADLDVNSVPATKVAGAALVAGLGYLTFEQWRKHHNKEDTPETRREFITKRVITNDKTAFTNPDIATPNQKTHTVSGAVYQPGVGYLTFIEWLKHHKKPANEDSIKEFQGLVQPGYEQQPEYVSKYGNQIVTNNVTITGDAPPNETTTFAGVIPGSTTTTTRTVKRFVDQNGNEIHIPAAVLVPGIGYLTYEEWVKHHNKPVNDDSRREFDNAVTPDYQNDQTYLRRFLGGPTTSTTTKTIRRFVDQDGNEINIPAAVLIPGLGYLTYEEWAKHHNKPTSDDTRREFDSLVTPDYQNDQTYLQRFVNRPSTTTTTHTHKRFVDQDGNEIRIPPAVLVGGLGYLTYEEWLKHHSKPSTPESRREFDSLVTDDYESDESYLQRIINSLRKTKFVVKDRNGNVIHVPDAVLVPGVGYLTYQEWTRHFNKPEDEDSRREFNGLVTPDYQSDRDYITRFVNSRSAPVSNPLSEDDAARVIQTAYRAHKENVPVPNPGPAYSEDDAARVIQNAYRKHKDEANPTNVTAAPVTTYSEDEAARVIQNAYRQHKDANGVPTESVAHEVASTGGKETLQLPEAVLVGGVGYLTLQEWLRHHNKPDNEETRREFSSLVQPGYQHDEDFLVKHLKSIGYLPPAVLIPGVGYLTFIEWLSYTGKSETDESRREFDSLVQEGYANNTEYRNKFLVRSVDAEGKPAITVRRIVNVIKKVFVPGVGYLTYEEWVRHQNKVDGEDSRREFDELVKPTGTATETLEGDDVVGAVLVPEVGYLMYHDWLEHTHKTASPETRREFESTVQPGWEQHPAVLERYGEVEDLDDVEGATYVDGVGWLVYEDWLEHEDRMDSPINRGIFTSRITSGWESNPDFTAKYGRNHRFRRFLKDVDGAVLVDGAWYRYEDWLDHFHRTHSDETRREFESQVPAGWEEDAGFISKYGQHPKHHSLVIDDIAGATYVEGAGWLTFWDWLEYTKKPHTNESIREFQSLIKPGYETDPEYIGKYGQYVNPAVRTSTDDEQSLLDTPASTDDDEPKRGPGLFSRIVGTVVGAATTVEKAVENTVAPVFASVTGAGNKDEPETPTTASSVTSSELPTPVAKYSSSRSYLPVTRNNDPVILSGGGTRAPRHDSRVHKTGSTWEHQVPSFDNIEEEDVPDLSAYHPPAPTSHVVVTSYTPLRPDEMPMQVGDLVGIEREFADGWARGQNITHGRRRGLFPITILTPIKSGPSQTVAKVGGKHWLGWKERKTAAAEQGSIRGIPARNVSLMRRRSTRSIRSNRSSRSGGDRRSVSSLKSEDGNTTAPYNLPTIEERPVSPTPTPVPVAPVPTATGGSSTTTTVAPTPSPAAATSAAAATDKVGVVSEKTESHTNAEGSNVEVRTTVTREADGRVITKVVTITTTRHADGRVTKKTNTRTTTSNIPVPAK</sequence>
<dbReference type="InterPro" id="IPR036028">
    <property type="entry name" value="SH3-like_dom_sf"/>
</dbReference>
<name>A0AAD5SK74_9FUNG</name>
<evidence type="ECO:0000256" key="2">
    <source>
        <dbReference type="PROSITE-ProRule" id="PRU00192"/>
    </source>
</evidence>
<feature type="compositionally biased region" description="Polar residues" evidence="3">
    <location>
        <begin position="316"/>
        <end position="333"/>
    </location>
</feature>
<dbReference type="Gene3D" id="2.30.30.40">
    <property type="entry name" value="SH3 Domains"/>
    <property type="match status" value="1"/>
</dbReference>
<feature type="region of interest" description="Disordered" evidence="3">
    <location>
        <begin position="1754"/>
        <end position="1779"/>
    </location>
</feature>
<feature type="compositionally biased region" description="Basic and acidic residues" evidence="3">
    <location>
        <begin position="609"/>
        <end position="619"/>
    </location>
</feature>
<feature type="region of interest" description="Disordered" evidence="3">
    <location>
        <begin position="286"/>
        <end position="333"/>
    </location>
</feature>
<comment type="caution">
    <text evidence="5">The sequence shown here is derived from an EMBL/GenBank/DDBJ whole genome shotgun (WGS) entry which is preliminary data.</text>
</comment>
<feature type="compositionally biased region" description="Basic and acidic residues" evidence="3">
    <location>
        <begin position="390"/>
        <end position="399"/>
    </location>
</feature>
<feature type="region of interest" description="Disordered" evidence="3">
    <location>
        <begin position="388"/>
        <end position="572"/>
    </location>
</feature>
<protein>
    <recommendedName>
        <fullName evidence="4">SH3 domain-containing protein</fullName>
    </recommendedName>
</protein>
<evidence type="ECO:0000313" key="5">
    <source>
        <dbReference type="EMBL" id="KAJ3055389.1"/>
    </source>
</evidence>
<feature type="compositionally biased region" description="Basic and acidic residues" evidence="3">
    <location>
        <begin position="2023"/>
        <end position="2036"/>
    </location>
</feature>
<evidence type="ECO:0000259" key="4">
    <source>
        <dbReference type="PROSITE" id="PS50002"/>
    </source>
</evidence>
<feature type="region of interest" description="Disordered" evidence="3">
    <location>
        <begin position="2141"/>
        <end position="2164"/>
    </location>
</feature>
<dbReference type="InterPro" id="IPR001452">
    <property type="entry name" value="SH3_domain"/>
</dbReference>
<evidence type="ECO:0000256" key="1">
    <source>
        <dbReference type="ARBA" id="ARBA00022443"/>
    </source>
</evidence>
<feature type="compositionally biased region" description="Low complexity" evidence="3">
    <location>
        <begin position="2065"/>
        <end position="2084"/>
    </location>
</feature>
<feature type="compositionally biased region" description="Low complexity" evidence="3">
    <location>
        <begin position="301"/>
        <end position="314"/>
    </location>
</feature>
<feature type="compositionally biased region" description="Pro residues" evidence="3">
    <location>
        <begin position="2054"/>
        <end position="2064"/>
    </location>
</feature>
<feature type="region of interest" description="Disordered" evidence="3">
    <location>
        <begin position="1851"/>
        <end position="1877"/>
    </location>
</feature>
<dbReference type="PROSITE" id="PS50002">
    <property type="entry name" value="SH3"/>
    <property type="match status" value="1"/>
</dbReference>
<dbReference type="SUPFAM" id="SSF50044">
    <property type="entry name" value="SH3-domain"/>
    <property type="match status" value="1"/>
</dbReference>
<feature type="region of interest" description="Disordered" evidence="3">
    <location>
        <begin position="591"/>
        <end position="628"/>
    </location>
</feature>
<feature type="region of interest" description="Disordered" evidence="3">
    <location>
        <begin position="191"/>
        <end position="234"/>
    </location>
</feature>
<feature type="region of interest" description="Disordered" evidence="3">
    <location>
        <begin position="709"/>
        <end position="741"/>
    </location>
</feature>
<keyword evidence="6" id="KW-1185">Reference proteome</keyword>
<evidence type="ECO:0000256" key="3">
    <source>
        <dbReference type="SAM" id="MobiDB-lite"/>
    </source>
</evidence>